<proteinExistence type="predicted"/>
<evidence type="ECO:0000259" key="2">
    <source>
        <dbReference type="PROSITE" id="PS51272"/>
    </source>
</evidence>
<dbReference type="GO" id="GO:0030288">
    <property type="term" value="C:outer membrane-bounded periplasmic space"/>
    <property type="evidence" value="ECO:0007669"/>
    <property type="project" value="TreeGrafter"/>
</dbReference>
<dbReference type="SUPFAM" id="SSF53187">
    <property type="entry name" value="Zn-dependent exopeptidases"/>
    <property type="match status" value="1"/>
</dbReference>
<dbReference type="GO" id="GO:0009253">
    <property type="term" value="P:peptidoglycan catabolic process"/>
    <property type="evidence" value="ECO:0007669"/>
    <property type="project" value="InterPro"/>
</dbReference>
<dbReference type="PANTHER" id="PTHR30404:SF0">
    <property type="entry name" value="N-ACETYLMURAMOYL-L-ALANINE AMIDASE AMIC"/>
    <property type="match status" value="1"/>
</dbReference>
<reference evidence="3 4" key="1">
    <citation type="submission" date="2016-08" db="EMBL/GenBank/DDBJ databases">
        <title>Novel Firmicute Genomes.</title>
        <authorList>
            <person name="Poppleton D.I."/>
            <person name="Gribaldo S."/>
        </authorList>
    </citation>
    <scope>NUCLEOTIDE SEQUENCE [LARGE SCALE GENOMIC DNA]</scope>
    <source>
        <strain evidence="3 4">RAOx-1</strain>
    </source>
</reference>
<dbReference type="InterPro" id="IPR050695">
    <property type="entry name" value="N-acetylmuramoyl_amidase_3"/>
</dbReference>
<gene>
    <name evidence="3" type="ORF">BEP19_15780</name>
</gene>
<dbReference type="PANTHER" id="PTHR30404">
    <property type="entry name" value="N-ACETYLMURAMOYL-L-ALANINE AMIDASE"/>
    <property type="match status" value="1"/>
</dbReference>
<accession>A0A419SDH1</accession>
<dbReference type="AlphaFoldDB" id="A0A419SDH1"/>
<dbReference type="CDD" id="cd02696">
    <property type="entry name" value="MurNAc-LAA"/>
    <property type="match status" value="1"/>
</dbReference>
<comment type="caution">
    <text evidence="3">The sequence shown here is derived from an EMBL/GenBank/DDBJ whole genome shotgun (WGS) entry which is preliminary data.</text>
</comment>
<dbReference type="SMART" id="SM00646">
    <property type="entry name" value="Ami_3"/>
    <property type="match status" value="1"/>
</dbReference>
<feature type="domain" description="SLH" evidence="2">
    <location>
        <begin position="189"/>
        <end position="243"/>
    </location>
</feature>
<dbReference type="Pfam" id="PF01520">
    <property type="entry name" value="Amidase_3"/>
    <property type="match status" value="1"/>
</dbReference>
<protein>
    <recommendedName>
        <fullName evidence="2">SLH domain-containing protein</fullName>
    </recommendedName>
</protein>
<organism evidence="3 4">
    <name type="scientific">Ammoniphilus oxalaticus</name>
    <dbReference type="NCBI Taxonomy" id="66863"/>
    <lineage>
        <taxon>Bacteria</taxon>
        <taxon>Bacillati</taxon>
        <taxon>Bacillota</taxon>
        <taxon>Bacilli</taxon>
        <taxon>Bacillales</taxon>
        <taxon>Paenibacillaceae</taxon>
        <taxon>Aneurinibacillus group</taxon>
        <taxon>Ammoniphilus</taxon>
    </lineage>
</organism>
<dbReference type="GO" id="GO:0008745">
    <property type="term" value="F:N-acetylmuramoyl-L-alanine amidase activity"/>
    <property type="evidence" value="ECO:0007669"/>
    <property type="project" value="InterPro"/>
</dbReference>
<dbReference type="InterPro" id="IPR001119">
    <property type="entry name" value="SLH_dom"/>
</dbReference>
<keyword evidence="1" id="KW-0378">Hydrolase</keyword>
<evidence type="ECO:0000313" key="4">
    <source>
        <dbReference type="Proteomes" id="UP000284219"/>
    </source>
</evidence>
<evidence type="ECO:0000256" key="1">
    <source>
        <dbReference type="ARBA" id="ARBA00022801"/>
    </source>
</evidence>
<dbReference type="Gene3D" id="3.40.630.40">
    <property type="entry name" value="Zn-dependent exopeptidases"/>
    <property type="match status" value="1"/>
</dbReference>
<name>A0A419SDH1_9BACL</name>
<evidence type="ECO:0000313" key="3">
    <source>
        <dbReference type="EMBL" id="RKD21148.1"/>
    </source>
</evidence>
<dbReference type="InterPro" id="IPR002508">
    <property type="entry name" value="MurNAc-LAA_cat"/>
</dbReference>
<dbReference type="Pfam" id="PF00395">
    <property type="entry name" value="SLH"/>
    <property type="match status" value="1"/>
</dbReference>
<sequence>MKKSIIELDAGHGGKDPGTVGNGLQEKNVVLDLTLRVGKLLTAMGADVRYTRTTDVFIDLSERARIANQHNADLFVSLHGNSGTNAQGVPGSGFESYIHDSIKGGKTVSIQDAIHQKVAAVFLAEGLRDRGQKRRNFAVLRETKMPAVLLEYGFINNPVDAAFLKDQSFLDRLARATANGIGEALGLQQTEEDKDDITGHWAEKEIRKVIADGKMRGYPDGSFKPDAPLTRAEFATLIANGII</sequence>
<dbReference type="Proteomes" id="UP000284219">
    <property type="component" value="Unassembled WGS sequence"/>
</dbReference>
<dbReference type="EMBL" id="MCHY01000013">
    <property type="protein sequence ID" value="RKD21148.1"/>
    <property type="molecule type" value="Genomic_DNA"/>
</dbReference>
<keyword evidence="4" id="KW-1185">Reference proteome</keyword>
<dbReference type="PROSITE" id="PS51272">
    <property type="entry name" value="SLH"/>
    <property type="match status" value="1"/>
</dbReference>